<keyword evidence="7" id="KW-0328">Glycosyltransferase</keyword>
<sequence>MKELAAAAAAAGEKKPHVLVFPYPAQGHINPALSLAKCLASKGLRITLITTTRVRRSATVSMSAWDSMISIVDIGDGSDEAEESDTMDKNLKHLQAALSKNLTEFLDSSRCSAAKAIVYDSTMPWILDIAHARGLRAASLFTQNCAVCAVYYHIQQGSLKYPYDQEDGGGEDCVVSLPSLPPLNAKKDLPYFDAFSDPKHSLMRLLAEQFLNLEKVDWILFNTFYKLETRIVDWMASQWPAIKTVGPMCSLLQSDKKYLSNDSSMISLFEPRQDACAEWLNSKEASSVVYVSFGSLAQLNKEQMEEVALGLLTSDCFFLWVVRASERNKLPKNFVDAAVGKGLIVEWCHQPQVLANDAVACFMTHCGWNSTLEALVHGVPLIAMAQWVDQTTNAKLIEDLWGVGTRVKAREDGIVAREEIRRCVECMIRGDRAKEMKRNAAKWQELAKEAVDEGGTSATNIEAFVSELKNN</sequence>
<accession>A0A8T8BE27</accession>
<dbReference type="AlphaFoldDB" id="A0A8T8BE27"/>
<dbReference type="PROSITE" id="PS00221">
    <property type="entry name" value="MIP"/>
    <property type="match status" value="1"/>
</dbReference>
<evidence type="ECO:0000256" key="5">
    <source>
        <dbReference type="ARBA" id="ARBA00050360"/>
    </source>
</evidence>
<evidence type="ECO:0000256" key="7">
    <source>
        <dbReference type="RuleBase" id="RU003718"/>
    </source>
</evidence>
<feature type="domain" description="Glycosyltransferase N-terminal" evidence="9">
    <location>
        <begin position="18"/>
        <end position="67"/>
    </location>
</feature>
<gene>
    <name evidence="10" type="primary">UGT</name>
</gene>
<evidence type="ECO:0000256" key="2">
    <source>
        <dbReference type="ARBA" id="ARBA00009995"/>
    </source>
</evidence>
<dbReference type="PANTHER" id="PTHR11926:SF1560">
    <property type="entry name" value="UDP-GLYCOSYLTRANSFERASE 74E1-RELATED"/>
    <property type="match status" value="1"/>
</dbReference>
<dbReference type="Pfam" id="PF00201">
    <property type="entry name" value="UDPGT"/>
    <property type="match status" value="1"/>
</dbReference>
<evidence type="ECO:0000259" key="9">
    <source>
        <dbReference type="Pfam" id="PF26168"/>
    </source>
</evidence>
<dbReference type="InterPro" id="IPR022357">
    <property type="entry name" value="MIP_CS"/>
</dbReference>
<evidence type="ECO:0000256" key="6">
    <source>
        <dbReference type="ARBA" id="ARBA00056922"/>
    </source>
</evidence>
<evidence type="ECO:0000256" key="8">
    <source>
        <dbReference type="RuleBase" id="RU362057"/>
    </source>
</evidence>
<dbReference type="GO" id="GO:0102816">
    <property type="term" value="F:UDP-D-glucose:delphinidin 3-O-glucosyl-5-O-caffeoylglucoside -O-beta-D-glucosyltransferase activity"/>
    <property type="evidence" value="ECO:0007669"/>
    <property type="project" value="UniProtKB-EC"/>
</dbReference>
<dbReference type="Pfam" id="PF26168">
    <property type="entry name" value="Glyco_transf_N"/>
    <property type="match status" value="1"/>
</dbReference>
<dbReference type="EMBL" id="MH213347">
    <property type="protein sequence ID" value="QDA11329.1"/>
    <property type="molecule type" value="mRNA"/>
</dbReference>
<dbReference type="OrthoDB" id="5835829at2759"/>
<name>A0A8T8BE27_ANDPA</name>
<reference evidence="10" key="1">
    <citation type="submission" date="2018-04" db="EMBL/GenBank/DDBJ databases">
        <authorList>
            <person name="Huang L."/>
            <person name="Gao W."/>
            <person name="Lin H."/>
            <person name="Li Y."/>
            <person name="Wang J."/>
        </authorList>
    </citation>
    <scope>NUCLEOTIDE SEQUENCE</scope>
</reference>
<evidence type="ECO:0000313" key="10">
    <source>
        <dbReference type="EMBL" id="QDA11329.1"/>
    </source>
</evidence>
<evidence type="ECO:0000256" key="3">
    <source>
        <dbReference type="ARBA" id="ARBA00022679"/>
    </source>
</evidence>
<comment type="pathway">
    <text evidence="1">Pigment biosynthesis; anthocyanin biosynthesis.</text>
</comment>
<proteinExistence type="evidence at transcript level"/>
<dbReference type="GO" id="GO:0080044">
    <property type="term" value="F:quercetin 7-O-glucosyltransferase activity"/>
    <property type="evidence" value="ECO:0007669"/>
    <property type="project" value="TreeGrafter"/>
</dbReference>
<keyword evidence="4" id="KW-0732">Signal</keyword>
<dbReference type="GO" id="GO:0080043">
    <property type="term" value="F:quercetin 3-O-glucosyltransferase activity"/>
    <property type="evidence" value="ECO:0007669"/>
    <property type="project" value="TreeGrafter"/>
</dbReference>
<dbReference type="FunFam" id="3.40.50.2000:FF:000019">
    <property type="entry name" value="Glycosyltransferase"/>
    <property type="match status" value="1"/>
</dbReference>
<comment type="catalytic activity">
    <reaction evidence="5">
        <text>an anthocyanidin 3-O-beta-D-glucoside + UDP-alpha-D-glucose = an anthocyanidin 3,5-di-O-beta-D-glucoside + UDP + 2 H(+)</text>
        <dbReference type="Rhea" id="RHEA:35423"/>
        <dbReference type="ChEBI" id="CHEBI:15378"/>
        <dbReference type="ChEBI" id="CHEBI:16307"/>
        <dbReference type="ChEBI" id="CHEBI:57503"/>
        <dbReference type="ChEBI" id="CHEBI:58223"/>
        <dbReference type="ChEBI" id="CHEBI:58885"/>
        <dbReference type="EC" id="2.4.1.298"/>
    </reaction>
</comment>
<protein>
    <recommendedName>
        <fullName evidence="8">Glycosyltransferase</fullName>
        <ecNumber evidence="8">2.4.1.-</ecNumber>
    </recommendedName>
</protein>
<dbReference type="CDD" id="cd03784">
    <property type="entry name" value="GT1_Gtf-like"/>
    <property type="match status" value="1"/>
</dbReference>
<dbReference type="InterPro" id="IPR058980">
    <property type="entry name" value="Glyco_transf_N"/>
</dbReference>
<dbReference type="InterPro" id="IPR035595">
    <property type="entry name" value="UDP_glycos_trans_CS"/>
</dbReference>
<comment type="similarity">
    <text evidence="2 7">Belongs to the UDP-glycosyltransferase family.</text>
</comment>
<organism evidence="10">
    <name type="scientific">Andrographis paniculata</name>
    <name type="common">Creat</name>
    <name type="synonym">Justicia paniculata</name>
    <dbReference type="NCBI Taxonomy" id="175694"/>
    <lineage>
        <taxon>Eukaryota</taxon>
        <taxon>Viridiplantae</taxon>
        <taxon>Streptophyta</taxon>
        <taxon>Embryophyta</taxon>
        <taxon>Tracheophyta</taxon>
        <taxon>Spermatophyta</taxon>
        <taxon>Magnoliopsida</taxon>
        <taxon>eudicotyledons</taxon>
        <taxon>Gunneridae</taxon>
        <taxon>Pentapetalae</taxon>
        <taxon>asterids</taxon>
        <taxon>lamiids</taxon>
        <taxon>Lamiales</taxon>
        <taxon>Acanthaceae</taxon>
        <taxon>Acanthoideae</taxon>
        <taxon>Andrographideae</taxon>
        <taxon>Andrographis</taxon>
    </lineage>
</organism>
<comment type="function">
    <text evidence="6">Catalyzes the glucosylation at the O-5 position of anthocyanidin 3-glucosides to form anthocyanidin 3,5-di-O-glucosides using UDP-glucose as sugar donor. Anthocyanidin 3,5-di-O-glucosides are molecules that are responsible for pigmentation. Also acts on anthocyanidin 3-O-(6-O-malonylglucoside). Much less active with hydroxycinnamoylglucose derivatives. No activity in the absence of the 3-O-glucoside group.</text>
</comment>
<dbReference type="Gene3D" id="3.40.50.2000">
    <property type="entry name" value="Glycogen Phosphorylase B"/>
    <property type="match status" value="2"/>
</dbReference>
<evidence type="ECO:0000256" key="4">
    <source>
        <dbReference type="ARBA" id="ARBA00022729"/>
    </source>
</evidence>
<dbReference type="PANTHER" id="PTHR11926">
    <property type="entry name" value="GLUCOSYL/GLUCURONOSYL TRANSFERASES"/>
    <property type="match status" value="1"/>
</dbReference>
<dbReference type="SUPFAM" id="SSF53756">
    <property type="entry name" value="UDP-Glycosyltransferase/glycogen phosphorylase"/>
    <property type="match status" value="1"/>
</dbReference>
<dbReference type="PROSITE" id="PS00375">
    <property type="entry name" value="UDPGT"/>
    <property type="match status" value="1"/>
</dbReference>
<evidence type="ECO:0000256" key="1">
    <source>
        <dbReference type="ARBA" id="ARBA00004935"/>
    </source>
</evidence>
<dbReference type="InterPro" id="IPR002213">
    <property type="entry name" value="UDP_glucos_trans"/>
</dbReference>
<keyword evidence="3 7" id="KW-0808">Transferase</keyword>
<dbReference type="EC" id="2.4.1.-" evidence="8"/>